<evidence type="ECO:0000313" key="1">
    <source>
        <dbReference type="EMBL" id="GBM20019.1"/>
    </source>
</evidence>
<keyword evidence="2" id="KW-1185">Reference proteome</keyword>
<accession>A0A4Y2DVB5</accession>
<protein>
    <submittedName>
        <fullName evidence="1">Craniofacial development protein 2</fullName>
    </submittedName>
</protein>
<dbReference type="EMBL" id="BGPR01000435">
    <property type="protein sequence ID" value="GBM20019.1"/>
    <property type="molecule type" value="Genomic_DNA"/>
</dbReference>
<organism evidence="1 2">
    <name type="scientific">Araneus ventricosus</name>
    <name type="common">Orbweaver spider</name>
    <name type="synonym">Epeira ventricosa</name>
    <dbReference type="NCBI Taxonomy" id="182803"/>
    <lineage>
        <taxon>Eukaryota</taxon>
        <taxon>Metazoa</taxon>
        <taxon>Ecdysozoa</taxon>
        <taxon>Arthropoda</taxon>
        <taxon>Chelicerata</taxon>
        <taxon>Arachnida</taxon>
        <taxon>Araneae</taxon>
        <taxon>Araneomorphae</taxon>
        <taxon>Entelegynae</taxon>
        <taxon>Araneoidea</taxon>
        <taxon>Araneidae</taxon>
        <taxon>Araneus</taxon>
    </lineage>
</organism>
<proteinExistence type="predicted"/>
<dbReference type="CDD" id="cd09076">
    <property type="entry name" value="L1-EN"/>
    <property type="match status" value="1"/>
</dbReference>
<reference evidence="1 2" key="1">
    <citation type="journal article" date="2019" name="Sci. Rep.">
        <title>Orb-weaving spider Araneus ventricosus genome elucidates the spidroin gene catalogue.</title>
        <authorList>
            <person name="Kono N."/>
            <person name="Nakamura H."/>
            <person name="Ohtoshi R."/>
            <person name="Moran D.A.P."/>
            <person name="Shinohara A."/>
            <person name="Yoshida Y."/>
            <person name="Fujiwara M."/>
            <person name="Mori M."/>
            <person name="Tomita M."/>
            <person name="Arakawa K."/>
        </authorList>
    </citation>
    <scope>NUCLEOTIDE SEQUENCE [LARGE SCALE GENOMIC DNA]</scope>
</reference>
<dbReference type="Gene3D" id="3.60.10.10">
    <property type="entry name" value="Endonuclease/exonuclease/phosphatase"/>
    <property type="match status" value="1"/>
</dbReference>
<dbReference type="SUPFAM" id="SSF56219">
    <property type="entry name" value="DNase I-like"/>
    <property type="match status" value="1"/>
</dbReference>
<dbReference type="AlphaFoldDB" id="A0A4Y2DVB5"/>
<evidence type="ECO:0000313" key="2">
    <source>
        <dbReference type="Proteomes" id="UP000499080"/>
    </source>
</evidence>
<dbReference type="InterPro" id="IPR036691">
    <property type="entry name" value="Endo/exonu/phosph_ase_sf"/>
</dbReference>
<sequence>MKKDLGIRTWNIRTLYKDGALKNLIDVFVKYNIDILAIQEIRWLGIGILGKKKKTAISTTSCQEKAHHFGVDFIMSKRLRNAGIDFEAISMRLCKNRLKGKYYNTTLICAHAQTNEKDDAEKDLLYDLFMKSYDSCPAQDMRLVIVDFNAKIGKERFIRSHAGHNSLHNDTNGNGQRLFEFAVSENMLIASTAFPHKEIHKYTWISPDGLTLNQIDHVLTCR</sequence>
<dbReference type="OrthoDB" id="6436918at2759"/>
<dbReference type="Proteomes" id="UP000499080">
    <property type="component" value="Unassembled WGS sequence"/>
</dbReference>
<name>A0A4Y2DVB5_ARAVE</name>
<comment type="caution">
    <text evidence="1">The sequence shown here is derived from an EMBL/GenBank/DDBJ whole genome shotgun (WGS) entry which is preliminary data.</text>
</comment>
<gene>
    <name evidence="1" type="primary">CFDP2_0</name>
    <name evidence="1" type="ORF">AVEN_77937_1</name>
</gene>